<keyword evidence="6" id="KW-0732">Signal</keyword>
<feature type="transmembrane region" description="Helical" evidence="5">
    <location>
        <begin position="102"/>
        <end position="123"/>
    </location>
</feature>
<evidence type="ECO:0000313" key="9">
    <source>
        <dbReference type="EMBL" id="KAG0466513.1"/>
    </source>
</evidence>
<feature type="transmembrane region" description="Helical" evidence="5">
    <location>
        <begin position="449"/>
        <end position="467"/>
    </location>
</feature>
<feature type="transmembrane region" description="Helical" evidence="5">
    <location>
        <begin position="487"/>
        <end position="506"/>
    </location>
</feature>
<dbReference type="SUPFAM" id="SSF103473">
    <property type="entry name" value="MFS general substrate transporter"/>
    <property type="match status" value="1"/>
</dbReference>
<evidence type="ECO:0000256" key="3">
    <source>
        <dbReference type="ARBA" id="ARBA00022989"/>
    </source>
</evidence>
<feature type="transmembrane region" description="Helical" evidence="5">
    <location>
        <begin position="318"/>
        <end position="336"/>
    </location>
</feature>
<reference evidence="9 10" key="1">
    <citation type="journal article" date="2020" name="Nat. Food">
        <title>A phased Vanilla planifolia genome enables genetic improvement of flavour and production.</title>
        <authorList>
            <person name="Hasing T."/>
            <person name="Tang H."/>
            <person name="Brym M."/>
            <person name="Khazi F."/>
            <person name="Huang T."/>
            <person name="Chambers A.H."/>
        </authorList>
    </citation>
    <scope>NUCLEOTIDE SEQUENCE [LARGE SCALE GENOMIC DNA]</scope>
    <source>
        <tissue evidence="9">Leaf</tissue>
    </source>
</reference>
<dbReference type="OrthoDB" id="260519at2759"/>
<keyword evidence="3 5" id="KW-1133">Transmembrane helix</keyword>
<evidence type="ECO:0000256" key="5">
    <source>
        <dbReference type="SAM" id="Phobius"/>
    </source>
</evidence>
<accession>A0A835Q857</accession>
<feature type="transmembrane region" description="Helical" evidence="5">
    <location>
        <begin position="173"/>
        <end position="194"/>
    </location>
</feature>
<evidence type="ECO:0000256" key="6">
    <source>
        <dbReference type="SAM" id="SignalP"/>
    </source>
</evidence>
<dbReference type="Pfam" id="PF06813">
    <property type="entry name" value="Nodulin-like"/>
    <property type="match status" value="1"/>
</dbReference>
<evidence type="ECO:0000313" key="10">
    <source>
        <dbReference type="Proteomes" id="UP000636800"/>
    </source>
</evidence>
<dbReference type="GO" id="GO:0016020">
    <property type="term" value="C:membrane"/>
    <property type="evidence" value="ECO:0007669"/>
    <property type="project" value="UniProtKB-SubCell"/>
</dbReference>
<feature type="transmembrane region" description="Helical" evidence="5">
    <location>
        <begin position="206"/>
        <end position="227"/>
    </location>
</feature>
<feature type="chain" id="PRO_5032415297" description="Nodulin-like domain-containing protein" evidence="6">
    <location>
        <begin position="25"/>
        <end position="532"/>
    </location>
</feature>
<keyword evidence="2 5" id="KW-0812">Transmembrane</keyword>
<feature type="transmembrane region" description="Helical" evidence="5">
    <location>
        <begin position="386"/>
        <end position="404"/>
    </location>
</feature>
<proteinExistence type="predicted"/>
<evidence type="ECO:0000256" key="1">
    <source>
        <dbReference type="ARBA" id="ARBA00004141"/>
    </source>
</evidence>
<dbReference type="AlphaFoldDB" id="A0A835Q857"/>
<keyword evidence="4 5" id="KW-0472">Membrane</keyword>
<dbReference type="PANTHER" id="PTHR21576">
    <property type="entry name" value="UNCHARACTERIZED NODULIN-LIKE PROTEIN"/>
    <property type="match status" value="1"/>
</dbReference>
<name>A0A835Q857_VANPL</name>
<dbReference type="InterPro" id="IPR056555">
    <property type="entry name" value="NFD4_C"/>
</dbReference>
<evidence type="ECO:0000259" key="8">
    <source>
        <dbReference type="Pfam" id="PF23262"/>
    </source>
</evidence>
<organism evidence="9 10">
    <name type="scientific">Vanilla planifolia</name>
    <name type="common">Vanilla</name>
    <dbReference type="NCBI Taxonomy" id="51239"/>
    <lineage>
        <taxon>Eukaryota</taxon>
        <taxon>Viridiplantae</taxon>
        <taxon>Streptophyta</taxon>
        <taxon>Embryophyta</taxon>
        <taxon>Tracheophyta</taxon>
        <taxon>Spermatophyta</taxon>
        <taxon>Magnoliopsida</taxon>
        <taxon>Liliopsida</taxon>
        <taxon>Asparagales</taxon>
        <taxon>Orchidaceae</taxon>
        <taxon>Vanilloideae</taxon>
        <taxon>Vanilleae</taxon>
        <taxon>Vanilla</taxon>
    </lineage>
</organism>
<dbReference type="Pfam" id="PF23262">
    <property type="entry name" value="NFD4_C"/>
    <property type="match status" value="1"/>
</dbReference>
<gene>
    <name evidence="9" type="ORF">HPP92_018093</name>
</gene>
<evidence type="ECO:0000256" key="4">
    <source>
        <dbReference type="ARBA" id="ARBA00023136"/>
    </source>
</evidence>
<feature type="transmembrane region" description="Helical" evidence="5">
    <location>
        <begin position="239"/>
        <end position="260"/>
    </location>
</feature>
<evidence type="ECO:0008006" key="11">
    <source>
        <dbReference type="Google" id="ProtNLM"/>
    </source>
</evidence>
<feature type="signal peptide" evidence="6">
    <location>
        <begin position="1"/>
        <end position="24"/>
    </location>
</feature>
<dbReference type="InterPro" id="IPR036259">
    <property type="entry name" value="MFS_trans_sf"/>
</dbReference>
<evidence type="ECO:0000259" key="7">
    <source>
        <dbReference type="Pfam" id="PF06813"/>
    </source>
</evidence>
<dbReference type="Gene3D" id="1.20.1250.20">
    <property type="entry name" value="MFS general substrate transporter like domains"/>
    <property type="match status" value="1"/>
</dbReference>
<protein>
    <recommendedName>
        <fullName evidence="11">Nodulin-like domain-containing protein</fullName>
    </recommendedName>
</protein>
<dbReference type="EMBL" id="JADCNL010000009">
    <property type="protein sequence ID" value="KAG0466513.1"/>
    <property type="molecule type" value="Genomic_DNA"/>
</dbReference>
<feature type="domain" description="Nodulin-like" evidence="7">
    <location>
        <begin position="9"/>
        <end position="253"/>
    </location>
</feature>
<comment type="caution">
    <text evidence="9">The sequence shown here is derived from an EMBL/GenBank/DDBJ whole genome shotgun (WGS) entry which is preliminary data.</text>
</comment>
<comment type="subcellular location">
    <subcellularLocation>
        <location evidence="1">Membrane</location>
        <topology evidence="1">Multi-pass membrane protein</topology>
    </subcellularLocation>
</comment>
<keyword evidence="10" id="KW-1185">Reference proteome</keyword>
<dbReference type="Proteomes" id="UP000636800">
    <property type="component" value="Unassembled WGS sequence"/>
</dbReference>
<sequence length="532" mass="58006">MTSSSPYLQWLSFVATIWLQAINGANTDFPVYSSQLKQVLSTTQFQLNDLSFASDAGKLFGWISGIAATHLPLRVVLLIGACFSLIGYGLQFLSLAQKISRLSYLQVFLLTSLAGNGICWINTVCYLTCIRNFSSFSRAAVGISTSYVGLSAKVYTALADVIFHPKEQNKAKAYLLLNAACPLLVAAVTAPMLREDVTFQEERADGAFLVMFALTLATGLCSLFGSIGSETSGFWSREHAISLGVLLFAPVFVMPIYTKLRERAQSKERRVHDVTLEEVEGEEGMAVVEVKEEGSEQGMVAKEDVNVCFKLLFIKLNFWLYFLSYMFGASLGMVFLNNLGQIAESRGVSGPTLLVSVASSFGFFGRLMPSLLDFLLSKRGVMVSRTGFMAAMMVPMVGAFFLLLNTSNLVLYISTAAIGACSGAITSIAISATAELFGEHHFAVNHNILITNIPIASFFFGYLAAVLYQREGGSVRCMGADCYSKTFFIWGCLCSLGTLLCTALYIRTLRSHSMVTKKEKDASDGRVNHSTC</sequence>
<dbReference type="PANTHER" id="PTHR21576:SF11">
    <property type="entry name" value="MAJOR FACILITATOR SUPERFAMILY PROTEIN"/>
    <property type="match status" value="1"/>
</dbReference>
<evidence type="ECO:0000256" key="2">
    <source>
        <dbReference type="ARBA" id="ARBA00022692"/>
    </source>
</evidence>
<feature type="transmembrane region" description="Helical" evidence="5">
    <location>
        <begin position="71"/>
        <end position="90"/>
    </location>
</feature>
<feature type="transmembrane region" description="Helical" evidence="5">
    <location>
        <begin position="410"/>
        <end position="437"/>
    </location>
</feature>
<feature type="domain" description="NFD4 C-terminal" evidence="8">
    <location>
        <begin position="306"/>
        <end position="512"/>
    </location>
</feature>
<feature type="transmembrane region" description="Helical" evidence="5">
    <location>
        <begin position="348"/>
        <end position="365"/>
    </location>
</feature>
<dbReference type="InterPro" id="IPR010658">
    <property type="entry name" value="Nodulin-like"/>
</dbReference>